<evidence type="ECO:0000313" key="2">
    <source>
        <dbReference type="EMBL" id="UJO12786.1"/>
    </source>
</evidence>
<proteinExistence type="predicted"/>
<feature type="region of interest" description="Disordered" evidence="1">
    <location>
        <begin position="1"/>
        <end position="42"/>
    </location>
</feature>
<protein>
    <submittedName>
        <fullName evidence="2">Uncharacterized protein</fullName>
    </submittedName>
</protein>
<evidence type="ECO:0000256" key="1">
    <source>
        <dbReference type="SAM" id="MobiDB-lite"/>
    </source>
</evidence>
<reference evidence="2" key="1">
    <citation type="submission" date="2021-12" db="EMBL/GenBank/DDBJ databases">
        <authorList>
            <person name="Zaccaron A."/>
            <person name="Stergiopoulos I."/>
        </authorList>
    </citation>
    <scope>NUCLEOTIDE SEQUENCE</scope>
    <source>
        <strain evidence="2">Race5_Kim</strain>
    </source>
</reference>
<dbReference type="RefSeq" id="XP_047757152.1">
    <property type="nucleotide sequence ID" value="XM_047899500.1"/>
</dbReference>
<gene>
    <name evidence="2" type="ORF">CLAFUR5_00352</name>
</gene>
<keyword evidence="3" id="KW-1185">Reference proteome</keyword>
<reference evidence="2" key="2">
    <citation type="journal article" date="2022" name="Microb. Genom.">
        <title>A chromosome-scale genome assembly of the tomato pathogen Cladosporium fulvum reveals a compartmentalized genome architecture and the presence of a dispensable chromosome.</title>
        <authorList>
            <person name="Zaccaron A.Z."/>
            <person name="Chen L.H."/>
            <person name="Samaras A."/>
            <person name="Stergiopoulos I."/>
        </authorList>
    </citation>
    <scope>NUCLEOTIDE SEQUENCE</scope>
    <source>
        <strain evidence="2">Race5_Kim</strain>
    </source>
</reference>
<dbReference type="AlphaFoldDB" id="A0A9Q8L8C1"/>
<dbReference type="Proteomes" id="UP000756132">
    <property type="component" value="Chromosome 1"/>
</dbReference>
<feature type="compositionally biased region" description="Polar residues" evidence="1">
    <location>
        <begin position="1"/>
        <end position="12"/>
    </location>
</feature>
<dbReference type="EMBL" id="CP090163">
    <property type="protein sequence ID" value="UJO12786.1"/>
    <property type="molecule type" value="Genomic_DNA"/>
</dbReference>
<dbReference type="KEGG" id="ffu:CLAFUR5_00352"/>
<organism evidence="2 3">
    <name type="scientific">Passalora fulva</name>
    <name type="common">Tomato leaf mold</name>
    <name type="synonym">Cladosporium fulvum</name>
    <dbReference type="NCBI Taxonomy" id="5499"/>
    <lineage>
        <taxon>Eukaryota</taxon>
        <taxon>Fungi</taxon>
        <taxon>Dikarya</taxon>
        <taxon>Ascomycota</taxon>
        <taxon>Pezizomycotina</taxon>
        <taxon>Dothideomycetes</taxon>
        <taxon>Dothideomycetidae</taxon>
        <taxon>Mycosphaerellales</taxon>
        <taxon>Mycosphaerellaceae</taxon>
        <taxon>Fulvia</taxon>
    </lineage>
</organism>
<dbReference type="GeneID" id="71980230"/>
<accession>A0A9Q8L8C1</accession>
<sequence>MLPQTTSQTSLGRTAGKSPLTYTRIHGNNALTHTPEAPDPKATTVIRRASSPCEERRRRMMGKGPAKEEKNTWEITIPVAVLTRIRVARFADAQQTLAYSVDYRTLTRRIPSFTVN</sequence>
<name>A0A9Q8L8C1_PASFU</name>
<evidence type="ECO:0000313" key="3">
    <source>
        <dbReference type="Proteomes" id="UP000756132"/>
    </source>
</evidence>
<feature type="region of interest" description="Disordered" evidence="1">
    <location>
        <begin position="50"/>
        <end position="69"/>
    </location>
</feature>